<dbReference type="PANTHER" id="PTHR32114">
    <property type="entry name" value="ABC TRANSPORTER ABCH.3"/>
    <property type="match status" value="1"/>
</dbReference>
<dbReference type="InterPro" id="IPR027417">
    <property type="entry name" value="P-loop_NTPase"/>
</dbReference>
<evidence type="ECO:0000256" key="5">
    <source>
        <dbReference type="SAM" id="MobiDB-lite"/>
    </source>
</evidence>
<name>A0A5P6VUK8_PSEXY</name>
<evidence type="ECO:0000256" key="4">
    <source>
        <dbReference type="SAM" id="Coils"/>
    </source>
</evidence>
<evidence type="ECO:0000313" key="7">
    <source>
        <dbReference type="EMBL" id="QFJ56002.1"/>
    </source>
</evidence>
<comment type="similarity">
    <text evidence="1">Belongs to the SMC family. SbcC subfamily.</text>
</comment>
<feature type="coiled-coil region" evidence="4">
    <location>
        <begin position="604"/>
        <end position="645"/>
    </location>
</feature>
<dbReference type="KEGG" id="pxv:FXF36_14430"/>
<sequence>MRPLKIEFQAFGPYVGHEVVDFKTISEKGLFLICGKTGIGKTMILDAMTFALYGKSSGHGRDDFEAMRCTNADFNTTTFVKFEFENNGYFYVFERRLERRRKNLSPAYNVMKKDEDGVWRPLLENAKEKALNEKAIEIIGLEYEQFRQVIVLPQGQFEKLLTSNSDEKEKILTSIFGEDKWQEIAEKLYKEVEDRKNNLRDIKIKILNSLKEEQCETMAQLKLVISHKENELISLDEENKEADYDNKIKAIQDELVLANRFADLHSAEKRFNELKATEHESKQWEQKVKDSERAEKVRSFICASDNALEQLNSRKESEKNVRADADKARKNAESSTLELEEHLKKEKEVEEKKKIKILYEGKRNDYEALDKISGELKDLEAEEKQAREIEEVAKKIYESFGPVIVNLQEEYSKLNGEHAALLERYLAGITGELAAQLKDGKPCPVCGSISHPKKAVKGDNSVTKEVVDAKKEESENKYDELQKTLEEQSKAKIDLEAKHSCVEKKHVEVASKNVELDKIKKNLVEDLDSLTELNNKIEELDKAIKEFANKKIKLEEKAEKDNISFREANAKIEPAENETKKAELLYKESLESVEDALKEHGFSSEEEAKELLLEETELKELSQKIKEYDTNVNAAKTNFDNLSVELKGKIEPDIQSCNLKLEEITSAKDLYTERRGVINSEIVRLTKKKNMLEADGEGIEEKIREAEEDFAFAKKLRGDSGTGLQRYVLGIMFSSVVAAANQMLEMVHGGRYRLYRSDEKAQGTNKRGLELKVFDKNSEDHEGRFVSTLSGGEKFLASLALSIGMSTIAQKSGIKIEALFIDEGFGSLDEDSISDAMNVLNSIQEANGLVGIISHVQLLQDRIPTKLRVEEIEKGSHIIQSIG</sequence>
<feature type="domain" description="Rad50/SbcC-type AAA" evidence="6">
    <location>
        <begin position="5"/>
        <end position="254"/>
    </location>
</feature>
<keyword evidence="4" id="KW-0175">Coiled coil</keyword>
<evidence type="ECO:0000259" key="6">
    <source>
        <dbReference type="Pfam" id="PF13476"/>
    </source>
</evidence>
<dbReference type="PANTHER" id="PTHR32114:SF2">
    <property type="entry name" value="ABC TRANSPORTER ABCH.3"/>
    <property type="match status" value="1"/>
</dbReference>
<feature type="coiled-coil region" evidence="4">
    <location>
        <begin position="182"/>
        <end position="238"/>
    </location>
</feature>
<dbReference type="AlphaFoldDB" id="A0A5P6VUK8"/>
<evidence type="ECO:0000256" key="2">
    <source>
        <dbReference type="ARBA" id="ARBA00011322"/>
    </source>
</evidence>
<evidence type="ECO:0000256" key="1">
    <source>
        <dbReference type="ARBA" id="ARBA00006930"/>
    </source>
</evidence>
<comment type="subunit">
    <text evidence="2">Heterodimer of SbcC and SbcD.</text>
</comment>
<proteinExistence type="inferred from homology"/>
<dbReference type="Pfam" id="PF13558">
    <property type="entry name" value="SbcC_Walker_B"/>
    <property type="match status" value="1"/>
</dbReference>
<dbReference type="GO" id="GO:0006302">
    <property type="term" value="P:double-strand break repair"/>
    <property type="evidence" value="ECO:0007669"/>
    <property type="project" value="InterPro"/>
</dbReference>
<dbReference type="InterPro" id="IPR038729">
    <property type="entry name" value="Rad50/SbcC_AAA"/>
</dbReference>
<evidence type="ECO:0000256" key="3">
    <source>
        <dbReference type="ARBA" id="ARBA00013368"/>
    </source>
</evidence>
<gene>
    <name evidence="7" type="ORF">FXF36_14430</name>
</gene>
<reference evidence="8" key="1">
    <citation type="submission" date="2019-08" db="EMBL/GenBank/DDBJ databases">
        <title>Complete Genome Sequence of the Polysaccharide-Degrading Rumen Bacterium Pseudobutyrivibrio xylanivorans MA3014.</title>
        <authorList>
            <person name="Palevich N."/>
            <person name="Maclean P.H."/>
            <person name="Kelly W.J."/>
            <person name="Leahy S.C."/>
            <person name="Rakonjac J."/>
            <person name="Attwood G.T."/>
        </authorList>
    </citation>
    <scope>NUCLEOTIDE SEQUENCE [LARGE SCALE GENOMIC DNA]</scope>
    <source>
        <strain evidence="8">MA3014</strain>
    </source>
</reference>
<dbReference type="Pfam" id="PF13476">
    <property type="entry name" value="AAA_23"/>
    <property type="match status" value="1"/>
</dbReference>
<dbReference type="OrthoDB" id="9795626at2"/>
<feature type="region of interest" description="Disordered" evidence="5">
    <location>
        <begin position="312"/>
        <end position="334"/>
    </location>
</feature>
<dbReference type="EMBL" id="CP043028">
    <property type="protein sequence ID" value="QFJ56002.1"/>
    <property type="molecule type" value="Genomic_DNA"/>
</dbReference>
<protein>
    <recommendedName>
        <fullName evidence="3">Nuclease SbcCD subunit C</fullName>
    </recommendedName>
</protein>
<feature type="compositionally biased region" description="Basic and acidic residues" evidence="5">
    <location>
        <begin position="312"/>
        <end position="332"/>
    </location>
</feature>
<dbReference type="RefSeq" id="WP_151625299.1">
    <property type="nucleotide sequence ID" value="NZ_CP043028.1"/>
</dbReference>
<organism evidence="7 8">
    <name type="scientific">Pseudobutyrivibrio xylanivorans</name>
    <dbReference type="NCBI Taxonomy" id="185007"/>
    <lineage>
        <taxon>Bacteria</taxon>
        <taxon>Bacillati</taxon>
        <taxon>Bacillota</taxon>
        <taxon>Clostridia</taxon>
        <taxon>Lachnospirales</taxon>
        <taxon>Lachnospiraceae</taxon>
        <taxon>Pseudobutyrivibrio</taxon>
    </lineage>
</organism>
<feature type="coiled-coil region" evidence="4">
    <location>
        <begin position="464"/>
        <end position="560"/>
    </location>
</feature>
<dbReference type="SUPFAM" id="SSF52540">
    <property type="entry name" value="P-loop containing nucleoside triphosphate hydrolases"/>
    <property type="match status" value="1"/>
</dbReference>
<accession>A0A5P6VUK8</accession>
<dbReference type="Gene3D" id="3.40.50.300">
    <property type="entry name" value="P-loop containing nucleotide triphosphate hydrolases"/>
    <property type="match status" value="2"/>
</dbReference>
<dbReference type="Proteomes" id="UP000327030">
    <property type="component" value="Chromosome 1"/>
</dbReference>
<dbReference type="GO" id="GO:0016887">
    <property type="term" value="F:ATP hydrolysis activity"/>
    <property type="evidence" value="ECO:0007669"/>
    <property type="project" value="InterPro"/>
</dbReference>
<evidence type="ECO:0000313" key="8">
    <source>
        <dbReference type="Proteomes" id="UP000327030"/>
    </source>
</evidence>